<dbReference type="Pfam" id="PF07714">
    <property type="entry name" value="PK_Tyr_Ser-Thr"/>
    <property type="match status" value="1"/>
</dbReference>
<evidence type="ECO:0000259" key="1">
    <source>
        <dbReference type="PROSITE" id="PS50011"/>
    </source>
</evidence>
<dbReference type="InterPro" id="IPR051681">
    <property type="entry name" value="Ser/Thr_Kinases-Pseudokinases"/>
</dbReference>
<dbReference type="PANTHER" id="PTHR44329">
    <property type="entry name" value="SERINE/THREONINE-PROTEIN KINASE TNNI3K-RELATED"/>
    <property type="match status" value="1"/>
</dbReference>
<dbReference type="Gene3D" id="1.10.510.10">
    <property type="entry name" value="Transferase(Phosphotransferase) domain 1"/>
    <property type="match status" value="1"/>
</dbReference>
<name>A0A9P5PX97_9AGAR</name>
<dbReference type="InterPro" id="IPR001245">
    <property type="entry name" value="Ser-Thr/Tyr_kinase_cat_dom"/>
</dbReference>
<comment type="caution">
    <text evidence="2">The sequence shown here is derived from an EMBL/GenBank/DDBJ whole genome shotgun (WGS) entry which is preliminary data.</text>
</comment>
<keyword evidence="2" id="KW-0808">Transferase</keyword>
<dbReference type="PROSITE" id="PS50011">
    <property type="entry name" value="PROTEIN_KINASE_DOM"/>
    <property type="match status" value="1"/>
</dbReference>
<proteinExistence type="predicted"/>
<dbReference type="AlphaFoldDB" id="A0A9P5PX97"/>
<dbReference type="Proteomes" id="UP000772434">
    <property type="component" value="Unassembled WGS sequence"/>
</dbReference>
<dbReference type="InterPro" id="IPR011009">
    <property type="entry name" value="Kinase-like_dom_sf"/>
</dbReference>
<dbReference type="GO" id="GO:0005524">
    <property type="term" value="F:ATP binding"/>
    <property type="evidence" value="ECO:0007669"/>
    <property type="project" value="InterPro"/>
</dbReference>
<accession>A0A9P5PX97</accession>
<dbReference type="GO" id="GO:0004674">
    <property type="term" value="F:protein serine/threonine kinase activity"/>
    <property type="evidence" value="ECO:0007669"/>
    <property type="project" value="TreeGrafter"/>
</dbReference>
<evidence type="ECO:0000313" key="2">
    <source>
        <dbReference type="EMBL" id="KAF9070944.1"/>
    </source>
</evidence>
<dbReference type="OrthoDB" id="346907at2759"/>
<feature type="domain" description="Protein kinase" evidence="1">
    <location>
        <begin position="61"/>
        <end position="326"/>
    </location>
</feature>
<organism evidence="2 3">
    <name type="scientific">Rhodocollybia butyracea</name>
    <dbReference type="NCBI Taxonomy" id="206335"/>
    <lineage>
        <taxon>Eukaryota</taxon>
        <taxon>Fungi</taxon>
        <taxon>Dikarya</taxon>
        <taxon>Basidiomycota</taxon>
        <taxon>Agaricomycotina</taxon>
        <taxon>Agaricomycetes</taxon>
        <taxon>Agaricomycetidae</taxon>
        <taxon>Agaricales</taxon>
        <taxon>Marasmiineae</taxon>
        <taxon>Omphalotaceae</taxon>
        <taxon>Rhodocollybia</taxon>
    </lineage>
</organism>
<keyword evidence="2" id="KW-0418">Kinase</keyword>
<protein>
    <submittedName>
        <fullName evidence="2">Kinase-like domain-containing protein</fullName>
    </submittedName>
</protein>
<reference evidence="2" key="1">
    <citation type="submission" date="2020-11" db="EMBL/GenBank/DDBJ databases">
        <authorList>
            <consortium name="DOE Joint Genome Institute"/>
            <person name="Ahrendt S."/>
            <person name="Riley R."/>
            <person name="Andreopoulos W."/>
            <person name="Labutti K."/>
            <person name="Pangilinan J."/>
            <person name="Ruiz-Duenas F.J."/>
            <person name="Barrasa J.M."/>
            <person name="Sanchez-Garcia M."/>
            <person name="Camarero S."/>
            <person name="Miyauchi S."/>
            <person name="Serrano A."/>
            <person name="Linde D."/>
            <person name="Babiker R."/>
            <person name="Drula E."/>
            <person name="Ayuso-Fernandez I."/>
            <person name="Pacheco R."/>
            <person name="Padilla G."/>
            <person name="Ferreira P."/>
            <person name="Barriuso J."/>
            <person name="Kellner H."/>
            <person name="Castanera R."/>
            <person name="Alfaro M."/>
            <person name="Ramirez L."/>
            <person name="Pisabarro A.G."/>
            <person name="Kuo A."/>
            <person name="Tritt A."/>
            <person name="Lipzen A."/>
            <person name="He G."/>
            <person name="Yan M."/>
            <person name="Ng V."/>
            <person name="Cullen D."/>
            <person name="Martin F."/>
            <person name="Rosso M.-N."/>
            <person name="Henrissat B."/>
            <person name="Hibbett D."/>
            <person name="Martinez A.T."/>
            <person name="Grigoriev I.V."/>
        </authorList>
    </citation>
    <scope>NUCLEOTIDE SEQUENCE</scope>
    <source>
        <strain evidence="2">AH 40177</strain>
    </source>
</reference>
<keyword evidence="3" id="KW-1185">Reference proteome</keyword>
<sequence length="423" mass="47940">MARRRHGQDSHESQVQHLLDSVEVKDGLIPQNDNTLLNLLRYLSKKFQVLPPSLVIQDVQREGTNPVAGGGFADIWRGTVKEKPVCLKVLRLILEQDEKAREKIRNQFYHEALVWRQLRHPNILPLLGVNSDLFSPSFGLISPWMENKDIITYLKEHQNHDISPVLSDISAGLHYLHSRNPPIVHGDIRGGNILVTNDLRCCLADFGLAVINTESQAWTVATSTSATKGTIRWMAPEYIFSRGPKAPHTSRDIYAFGCTIFEIITRKVPFYDCTTDPAVLFSLINRERPSRPRDVWCPDMVWSLADRCWEQDSSNRPSAQEIHTILHPSKYPNDAESIHEVAVSNVFEQEQPDPSSHSNDNTYPSVQSNMTFGYQADLSNFGSFFGAAPLPDSPFPHVMSLFNLVYSEYTANLAEEYLDEEIL</sequence>
<dbReference type="SUPFAM" id="SSF56112">
    <property type="entry name" value="Protein kinase-like (PK-like)"/>
    <property type="match status" value="1"/>
</dbReference>
<dbReference type="InterPro" id="IPR000719">
    <property type="entry name" value="Prot_kinase_dom"/>
</dbReference>
<gene>
    <name evidence="2" type="ORF">BDP27DRAFT_1291947</name>
</gene>
<dbReference type="EMBL" id="JADNRY010000036">
    <property type="protein sequence ID" value="KAF9070944.1"/>
    <property type="molecule type" value="Genomic_DNA"/>
</dbReference>
<evidence type="ECO:0000313" key="3">
    <source>
        <dbReference type="Proteomes" id="UP000772434"/>
    </source>
</evidence>
<dbReference type="InterPro" id="IPR008266">
    <property type="entry name" value="Tyr_kinase_AS"/>
</dbReference>
<dbReference type="PROSITE" id="PS00109">
    <property type="entry name" value="PROTEIN_KINASE_TYR"/>
    <property type="match status" value="1"/>
</dbReference>